<evidence type="ECO:0000313" key="1">
    <source>
        <dbReference type="EMBL" id="CDW39484.1"/>
    </source>
</evidence>
<protein>
    <submittedName>
        <fullName evidence="1">Uncharacterized protein</fullName>
    </submittedName>
</protein>
<dbReference type="EMBL" id="HACA01022123">
    <property type="protein sequence ID" value="CDW39484.1"/>
    <property type="molecule type" value="Transcribed_RNA"/>
</dbReference>
<organism evidence="1">
    <name type="scientific">Lepeophtheirus salmonis</name>
    <name type="common">Salmon louse</name>
    <name type="synonym">Caligus salmonis</name>
    <dbReference type="NCBI Taxonomy" id="72036"/>
    <lineage>
        <taxon>Eukaryota</taxon>
        <taxon>Metazoa</taxon>
        <taxon>Ecdysozoa</taxon>
        <taxon>Arthropoda</taxon>
        <taxon>Crustacea</taxon>
        <taxon>Multicrustacea</taxon>
        <taxon>Hexanauplia</taxon>
        <taxon>Copepoda</taxon>
        <taxon>Siphonostomatoida</taxon>
        <taxon>Caligidae</taxon>
        <taxon>Lepeophtheirus</taxon>
    </lineage>
</organism>
<name>A0A0K2UMI7_LEPSM</name>
<sequence>DIIIEAGPPNHTSSNRFHLNNASMRQMQLLHKLSSQGKRDDEADTSKQQAILEGQTIIPLGVGPEGGTVPYTRSSSLHSAAKLLIFL</sequence>
<reference evidence="1" key="1">
    <citation type="submission" date="2014-05" db="EMBL/GenBank/DDBJ databases">
        <authorList>
            <person name="Chronopoulou M."/>
        </authorList>
    </citation>
    <scope>NUCLEOTIDE SEQUENCE</scope>
    <source>
        <tissue evidence="1">Whole organism</tissue>
    </source>
</reference>
<proteinExistence type="predicted"/>
<dbReference type="AlphaFoldDB" id="A0A0K2UMI7"/>
<feature type="non-terminal residue" evidence="1">
    <location>
        <position position="1"/>
    </location>
</feature>
<accession>A0A0K2UMI7</accession>